<accession>A0A4Q0ZD13</accession>
<name>A0A4Q0ZD13_9BACT</name>
<evidence type="ECO:0000313" key="1">
    <source>
        <dbReference type="EMBL" id="RXJ83580.1"/>
    </source>
</evidence>
<reference evidence="1 2" key="1">
    <citation type="submission" date="2017-10" db="EMBL/GenBank/DDBJ databases">
        <title>Genomics of the genus Arcobacter.</title>
        <authorList>
            <person name="Perez-Cataluna A."/>
            <person name="Figueras M.J."/>
        </authorList>
    </citation>
    <scope>NUCLEOTIDE SEQUENCE [LARGE SCALE GENOMIC DNA]</scope>
    <source>
        <strain evidence="1 2">F26</strain>
    </source>
</reference>
<evidence type="ECO:0000313" key="2">
    <source>
        <dbReference type="Proteomes" id="UP000290870"/>
    </source>
</evidence>
<dbReference type="OrthoDB" id="5373278at2"/>
<dbReference type="AlphaFoldDB" id="A0A4Q0ZD13"/>
<protein>
    <submittedName>
        <fullName evidence="1">Uncharacterized protein</fullName>
    </submittedName>
</protein>
<organism evidence="1 2">
    <name type="scientific">Arcobacter cloacae</name>
    <dbReference type="NCBI Taxonomy" id="1054034"/>
    <lineage>
        <taxon>Bacteria</taxon>
        <taxon>Pseudomonadati</taxon>
        <taxon>Campylobacterota</taxon>
        <taxon>Epsilonproteobacteria</taxon>
        <taxon>Campylobacterales</taxon>
        <taxon>Arcobacteraceae</taxon>
        <taxon>Arcobacter</taxon>
    </lineage>
</organism>
<sequence length="152" mass="18703">MDKKTEEVIKEVIEDILELRKKKLRTDIYDDTSFFYPNEESQRERKERIKYRQKRTMKEFDIPLVKLNNILKKEEQYAEVIEIEKQMKKLQSKKYINVKEFTEIYGLSSDWQKNRRATIRNRLPFIQTVNNGKITYCVEELKIWFENNNIRK</sequence>
<dbReference type="RefSeq" id="WP_128987020.1">
    <property type="nucleotide sequence ID" value="NZ_PDJZ01000010.1"/>
</dbReference>
<proteinExistence type="predicted"/>
<dbReference type="EMBL" id="PDJZ01000010">
    <property type="protein sequence ID" value="RXJ83580.1"/>
    <property type="molecule type" value="Genomic_DNA"/>
</dbReference>
<dbReference type="Proteomes" id="UP000290870">
    <property type="component" value="Unassembled WGS sequence"/>
</dbReference>
<gene>
    <name evidence="1" type="ORF">CRU90_09330</name>
</gene>
<comment type="caution">
    <text evidence="1">The sequence shown here is derived from an EMBL/GenBank/DDBJ whole genome shotgun (WGS) entry which is preliminary data.</text>
</comment>